<feature type="non-terminal residue" evidence="3">
    <location>
        <position position="712"/>
    </location>
</feature>
<evidence type="ECO:0000256" key="1">
    <source>
        <dbReference type="ARBA" id="ARBA00022614"/>
    </source>
</evidence>
<dbReference type="EMBL" id="UINC01003917">
    <property type="protein sequence ID" value="SVA10323.1"/>
    <property type="molecule type" value="Genomic_DNA"/>
</dbReference>
<dbReference type="InterPro" id="IPR052574">
    <property type="entry name" value="CDIRP"/>
</dbReference>
<dbReference type="AlphaFoldDB" id="A0A381T949"/>
<dbReference type="SUPFAM" id="SSF52058">
    <property type="entry name" value="L domain-like"/>
    <property type="match status" value="1"/>
</dbReference>
<evidence type="ECO:0000313" key="3">
    <source>
        <dbReference type="EMBL" id="SVA10323.1"/>
    </source>
</evidence>
<dbReference type="InterPro" id="IPR032675">
    <property type="entry name" value="LRR_dom_sf"/>
</dbReference>
<dbReference type="PANTHER" id="PTHR47566:SF1">
    <property type="entry name" value="PROTEIN NUD1"/>
    <property type="match status" value="1"/>
</dbReference>
<dbReference type="PANTHER" id="PTHR47566">
    <property type="match status" value="1"/>
</dbReference>
<sequence length="712" mass="76256">MKDFKILIISSLLITAVAFAQWSTDPAAPQSLGSGVQAQLATASDGGVYVAWLSDGNYHVYLQRLNSLGESQWSDNGMVVSDNANASWIAVYHLNLAVDSEDNAIITTVDQRTGGQWEVYAYKIAPDGSMLWGDDGVALTASGMSNMSPRLTVLLDNSVVVTWTHNDNSVLFQRISSAGALLWGTGILIVEDGASLLSPQPIVTSEDDVLIQWIRQTGPFWAANSELYLQKYDYDGNPQWINPIVAAGPVVFPMGNWSQQSMADGDNGSFSAWTEMSGSVQNARVQHITGIGVLSWTGGADLSANSSNFHISPQLTIANDTQELMAIWKEKTGSQSQIGVYAQRLDSGGNQLWGSNGTAVVALNSDYDYLDISVAGFEEDIIAAYIEQSVNMNGDIYAARLDAGGNGVWAGGAATVTNSGSPKSDMMIAEGPGCFFIAWTEGGSVYAHCLREDGTLGAPDNEPSTTYVPDDNFEQALIDLGYDDVLNDSVLTANISGVTSLDVNDKSISDLTGIEAFTALTWLECHYNQLDSLDVSGNIALTTLYCAENQLTSLDVSSNTALSGLHCWGNQLTSLDVSNNTALTNMVFNSNQLDSLDVSNNTALTHLYCAENQLTSLDVSNNTALEVLHCNYNQLTYLNMKNGVTDQLTDFNATNNSLTCIEVLDPAWTTANWTSDSGNIDTGVSFDVICGAEAQTHWYVDTTGSDAQGSGI</sequence>
<dbReference type="GO" id="GO:0035591">
    <property type="term" value="F:signaling adaptor activity"/>
    <property type="evidence" value="ECO:0007669"/>
    <property type="project" value="TreeGrafter"/>
</dbReference>
<name>A0A381T949_9ZZZZ</name>
<accession>A0A381T949</accession>
<proteinExistence type="predicted"/>
<gene>
    <name evidence="3" type="ORF">METZ01_LOCUS63177</name>
</gene>
<protein>
    <submittedName>
        <fullName evidence="3">Uncharacterized protein</fullName>
    </submittedName>
</protein>
<reference evidence="3" key="1">
    <citation type="submission" date="2018-05" db="EMBL/GenBank/DDBJ databases">
        <authorList>
            <person name="Lanie J.A."/>
            <person name="Ng W.-L."/>
            <person name="Kazmierczak K.M."/>
            <person name="Andrzejewski T.M."/>
            <person name="Davidsen T.M."/>
            <person name="Wayne K.J."/>
            <person name="Tettelin H."/>
            <person name="Glass J.I."/>
            <person name="Rusch D."/>
            <person name="Podicherti R."/>
            <person name="Tsui H.-C.T."/>
            <person name="Winkler M.E."/>
        </authorList>
    </citation>
    <scope>NUCLEOTIDE SEQUENCE</scope>
</reference>
<keyword evidence="1" id="KW-0433">Leucine-rich repeat</keyword>
<dbReference type="Gene3D" id="3.80.10.10">
    <property type="entry name" value="Ribonuclease Inhibitor"/>
    <property type="match status" value="1"/>
</dbReference>
<organism evidence="3">
    <name type="scientific">marine metagenome</name>
    <dbReference type="NCBI Taxonomy" id="408172"/>
    <lineage>
        <taxon>unclassified sequences</taxon>
        <taxon>metagenomes</taxon>
        <taxon>ecological metagenomes</taxon>
    </lineage>
</organism>
<evidence type="ECO:0000256" key="2">
    <source>
        <dbReference type="ARBA" id="ARBA00022737"/>
    </source>
</evidence>
<keyword evidence="2" id="KW-0677">Repeat</keyword>